<gene>
    <name evidence="1" type="ORF">QAD02_020214</name>
</gene>
<protein>
    <submittedName>
        <fullName evidence="1">Uncharacterized protein</fullName>
    </submittedName>
</protein>
<sequence>MKVKSGRKRSVRNDFDSRNIFQSKMTECIQSVTGGALVGKYLDFLETESYRSDRWEAVAKNYVGGTRKRTFRKRAKLLHWRFHMWGDEIYRRFNIKRKVAVKKPRMKRKTREGQALVVAGSVEDEGVHENGNLQVDIWIPRSSYPKGFPNLNITVAGHTLKKTSLESLGLNKLVDDAITNSFLRLICCDARSRGANILPFDIHLVQKIIGDGSLGGFEQWVKAVDLSHYKIWLLPINVNEHWTLLVIVPAQSLMIYLDSMHGDLNPMHLYRVSGFIRRHWWGGKKLDFAQWTLFTPRDTPTQYRGEGKSRLLTMNCCPHVMTWSSIICSGQAQEFNDMAMDSIRRRIAEILVNHAGFQDKYYTRGHGKRRLRGRGGYGKSSVKKVSMIKTSILPIHNCQSTLQLCASLHEL</sequence>
<keyword evidence="2" id="KW-1185">Reference proteome</keyword>
<dbReference type="EMBL" id="CM056741">
    <property type="protein sequence ID" value="KAJ8684422.1"/>
    <property type="molecule type" value="Genomic_DNA"/>
</dbReference>
<proteinExistence type="predicted"/>
<organism evidence="1 2">
    <name type="scientific">Eretmocerus hayati</name>
    <dbReference type="NCBI Taxonomy" id="131215"/>
    <lineage>
        <taxon>Eukaryota</taxon>
        <taxon>Metazoa</taxon>
        <taxon>Ecdysozoa</taxon>
        <taxon>Arthropoda</taxon>
        <taxon>Hexapoda</taxon>
        <taxon>Insecta</taxon>
        <taxon>Pterygota</taxon>
        <taxon>Neoptera</taxon>
        <taxon>Endopterygota</taxon>
        <taxon>Hymenoptera</taxon>
        <taxon>Apocrita</taxon>
        <taxon>Proctotrupomorpha</taxon>
        <taxon>Chalcidoidea</taxon>
        <taxon>Aphelinidae</taxon>
        <taxon>Aphelininae</taxon>
        <taxon>Eretmocerus</taxon>
    </lineage>
</organism>
<comment type="caution">
    <text evidence="1">The sequence shown here is derived from an EMBL/GenBank/DDBJ whole genome shotgun (WGS) entry which is preliminary data.</text>
</comment>
<name>A0ACC2PLV4_9HYME</name>
<evidence type="ECO:0000313" key="2">
    <source>
        <dbReference type="Proteomes" id="UP001239111"/>
    </source>
</evidence>
<evidence type="ECO:0000313" key="1">
    <source>
        <dbReference type="EMBL" id="KAJ8684422.1"/>
    </source>
</evidence>
<accession>A0ACC2PLV4</accession>
<reference evidence="1" key="1">
    <citation type="submission" date="2023-04" db="EMBL/GenBank/DDBJ databases">
        <title>A chromosome-level genome assembly of the parasitoid wasp Eretmocerus hayati.</title>
        <authorList>
            <person name="Zhong Y."/>
            <person name="Liu S."/>
            <person name="Liu Y."/>
        </authorList>
    </citation>
    <scope>NUCLEOTIDE SEQUENCE</scope>
    <source>
        <strain evidence="1">ZJU_SS_LIU_2023</strain>
    </source>
</reference>
<dbReference type="Proteomes" id="UP001239111">
    <property type="component" value="Chromosome 1"/>
</dbReference>